<evidence type="ECO:0000313" key="2">
    <source>
        <dbReference type="Proteomes" id="UP000799766"/>
    </source>
</evidence>
<reference evidence="1" key="1">
    <citation type="journal article" date="2020" name="Stud. Mycol.">
        <title>101 Dothideomycetes genomes: a test case for predicting lifestyles and emergence of pathogens.</title>
        <authorList>
            <person name="Haridas S."/>
            <person name="Albert R."/>
            <person name="Binder M."/>
            <person name="Bloem J."/>
            <person name="Labutti K."/>
            <person name="Salamov A."/>
            <person name="Andreopoulos B."/>
            <person name="Baker S."/>
            <person name="Barry K."/>
            <person name="Bills G."/>
            <person name="Bluhm B."/>
            <person name="Cannon C."/>
            <person name="Castanera R."/>
            <person name="Culley D."/>
            <person name="Daum C."/>
            <person name="Ezra D."/>
            <person name="Gonzalez J."/>
            <person name="Henrissat B."/>
            <person name="Kuo A."/>
            <person name="Liang C."/>
            <person name="Lipzen A."/>
            <person name="Lutzoni F."/>
            <person name="Magnuson J."/>
            <person name="Mondo S."/>
            <person name="Nolan M."/>
            <person name="Ohm R."/>
            <person name="Pangilinan J."/>
            <person name="Park H.-J."/>
            <person name="Ramirez L."/>
            <person name="Alfaro M."/>
            <person name="Sun H."/>
            <person name="Tritt A."/>
            <person name="Yoshinaga Y."/>
            <person name="Zwiers L.-H."/>
            <person name="Turgeon B."/>
            <person name="Goodwin S."/>
            <person name="Spatafora J."/>
            <person name="Crous P."/>
            <person name="Grigoriev I."/>
        </authorList>
    </citation>
    <scope>NUCLEOTIDE SEQUENCE</scope>
    <source>
        <strain evidence="1">ATCC 16933</strain>
    </source>
</reference>
<gene>
    <name evidence="1" type="ORF">BDY21DRAFT_333300</name>
</gene>
<evidence type="ECO:0000313" key="1">
    <source>
        <dbReference type="EMBL" id="KAF2460752.1"/>
    </source>
</evidence>
<sequence length="82" mass="8795">MLRCLPTGSTVWAKVAPDDNITAGLMLLVKKLASTNMSLQAYRSLAPLLDQSCLNKPSKSVLRCDRLLRIGGGIGIKGPCPR</sequence>
<dbReference type="EMBL" id="MU001672">
    <property type="protein sequence ID" value="KAF2460752.1"/>
    <property type="molecule type" value="Genomic_DNA"/>
</dbReference>
<keyword evidence="2" id="KW-1185">Reference proteome</keyword>
<name>A0A6A6PAB7_9PEZI</name>
<dbReference type="Proteomes" id="UP000799766">
    <property type="component" value="Unassembled WGS sequence"/>
</dbReference>
<proteinExistence type="predicted"/>
<dbReference type="AlphaFoldDB" id="A0A6A6PAB7"/>
<protein>
    <submittedName>
        <fullName evidence="1">Uncharacterized protein</fullName>
    </submittedName>
</protein>
<accession>A0A6A6PAB7</accession>
<organism evidence="1 2">
    <name type="scientific">Lineolata rhizophorae</name>
    <dbReference type="NCBI Taxonomy" id="578093"/>
    <lineage>
        <taxon>Eukaryota</taxon>
        <taxon>Fungi</taxon>
        <taxon>Dikarya</taxon>
        <taxon>Ascomycota</taxon>
        <taxon>Pezizomycotina</taxon>
        <taxon>Dothideomycetes</taxon>
        <taxon>Dothideomycetes incertae sedis</taxon>
        <taxon>Lineolatales</taxon>
        <taxon>Lineolataceae</taxon>
        <taxon>Lineolata</taxon>
    </lineage>
</organism>